<protein>
    <submittedName>
        <fullName evidence="2">Uncharacterized protein</fullName>
    </submittedName>
</protein>
<keyword evidence="1" id="KW-1133">Transmembrane helix</keyword>
<organism evidence="2 3">
    <name type="scientific">Bacillus mycoides</name>
    <dbReference type="NCBI Taxonomy" id="1405"/>
    <lineage>
        <taxon>Bacteria</taxon>
        <taxon>Bacillati</taxon>
        <taxon>Bacillota</taxon>
        <taxon>Bacilli</taxon>
        <taxon>Bacillales</taxon>
        <taxon>Bacillaceae</taxon>
        <taxon>Bacillus</taxon>
        <taxon>Bacillus cereus group</taxon>
    </lineage>
</organism>
<evidence type="ECO:0000313" key="3">
    <source>
        <dbReference type="Proteomes" id="UP000236165"/>
    </source>
</evidence>
<dbReference type="RefSeq" id="WP_103458474.1">
    <property type="nucleotide sequence ID" value="NZ_MKZP01000002.1"/>
</dbReference>
<accession>A0AAP8KU67</accession>
<feature type="transmembrane region" description="Helical" evidence="1">
    <location>
        <begin position="57"/>
        <end position="82"/>
    </location>
</feature>
<keyword evidence="1" id="KW-0472">Membrane</keyword>
<comment type="caution">
    <text evidence="2">The sequence shown here is derived from an EMBL/GenBank/DDBJ whole genome shotgun (WGS) entry which is preliminary data.</text>
</comment>
<dbReference type="Proteomes" id="UP000236165">
    <property type="component" value="Unassembled WGS sequence"/>
</dbReference>
<proteinExistence type="predicted"/>
<reference evidence="2 3" key="1">
    <citation type="submission" date="2016-10" db="EMBL/GenBank/DDBJ databases">
        <title>Genome Sequence of Bacillus weihenstephanensis GM6LP.</title>
        <authorList>
            <person name="Poehlein A."/>
            <person name="Wemheuer F."/>
            <person name="Hollensteiner J."/>
            <person name="Wemheuer B."/>
        </authorList>
    </citation>
    <scope>NUCLEOTIDE SEQUENCE [LARGE SCALE GENOMIC DNA]</scope>
    <source>
        <strain evidence="2 3">GM6LP</strain>
    </source>
</reference>
<name>A0AAP8KU67_BACMY</name>
<sequence length="127" mass="14916">MKKWIIWAVIFYIHSAVLLYKGIDKIEGYYMASEYSELNKHVYVGGDAYNYIINSNLLTVFFVLSAEFFIAGTLLIATGSIIKALKEKKWHKRLNYHIKIAIYQLVDRYFYDMTPERLELTTSTLSR</sequence>
<keyword evidence="1" id="KW-0812">Transmembrane</keyword>
<gene>
    <name evidence="2" type="ORF">BACWE_32760</name>
</gene>
<evidence type="ECO:0000313" key="2">
    <source>
        <dbReference type="EMBL" id="PJN70235.1"/>
    </source>
</evidence>
<dbReference type="EMBL" id="MKZQ01000035">
    <property type="protein sequence ID" value="PJN70235.1"/>
    <property type="molecule type" value="Genomic_DNA"/>
</dbReference>
<evidence type="ECO:0000256" key="1">
    <source>
        <dbReference type="SAM" id="Phobius"/>
    </source>
</evidence>
<feature type="transmembrane region" description="Helical" evidence="1">
    <location>
        <begin position="5"/>
        <end position="23"/>
    </location>
</feature>
<dbReference type="AlphaFoldDB" id="A0AAP8KU67"/>